<dbReference type="Gene3D" id="3.40.50.1580">
    <property type="entry name" value="Nucleoside phosphorylase domain"/>
    <property type="match status" value="1"/>
</dbReference>
<name>A0A8G0LQ28_9HYPO</name>
<accession>A0A8G0LQ28</accession>
<dbReference type="InterPro" id="IPR035994">
    <property type="entry name" value="Nucleoside_phosphorylase_sf"/>
</dbReference>
<reference evidence="3 4" key="1">
    <citation type="journal article" date="2021" name="BMC Genomics">
        <title>Telomere-to-telomere genome assembly of asparaginase-producing Trichoderma simmonsii.</title>
        <authorList>
            <person name="Chung D."/>
            <person name="Kwon Y.M."/>
            <person name="Yang Y."/>
        </authorList>
    </citation>
    <scope>NUCLEOTIDE SEQUENCE [LARGE SCALE GENOMIC DNA]</scope>
    <source>
        <strain evidence="3 4">GH-Sj1</strain>
    </source>
</reference>
<evidence type="ECO:0000259" key="1">
    <source>
        <dbReference type="Pfam" id="PF01048"/>
    </source>
</evidence>
<evidence type="ECO:0000313" key="3">
    <source>
        <dbReference type="EMBL" id="QYT03646.1"/>
    </source>
</evidence>
<dbReference type="EMBL" id="CP075869">
    <property type="protein sequence ID" value="QYT03646.1"/>
    <property type="molecule type" value="Genomic_DNA"/>
</dbReference>
<dbReference type="InterPro" id="IPR000845">
    <property type="entry name" value="Nucleoside_phosphorylase_d"/>
</dbReference>
<dbReference type="Pfam" id="PF01048">
    <property type="entry name" value="PNP_UDP_1"/>
    <property type="match status" value="1"/>
</dbReference>
<feature type="domain" description="Nucleoside phosphorylase" evidence="1">
    <location>
        <begin position="251"/>
        <end position="366"/>
    </location>
</feature>
<organism evidence="3 4">
    <name type="scientific">Trichoderma simmonsii</name>
    <dbReference type="NCBI Taxonomy" id="1491479"/>
    <lineage>
        <taxon>Eukaryota</taxon>
        <taxon>Fungi</taxon>
        <taxon>Dikarya</taxon>
        <taxon>Ascomycota</taxon>
        <taxon>Pezizomycotina</taxon>
        <taxon>Sordariomycetes</taxon>
        <taxon>Hypocreomycetidae</taxon>
        <taxon>Hypocreales</taxon>
        <taxon>Hypocreaceae</taxon>
        <taxon>Trichoderma</taxon>
    </lineage>
</organism>
<dbReference type="Pfam" id="PF17107">
    <property type="entry name" value="SesA"/>
    <property type="match status" value="1"/>
</dbReference>
<dbReference type="InterPro" id="IPR053137">
    <property type="entry name" value="NLR-like"/>
</dbReference>
<evidence type="ECO:0008006" key="5">
    <source>
        <dbReference type="Google" id="ProtNLM"/>
    </source>
</evidence>
<dbReference type="GO" id="GO:0009116">
    <property type="term" value="P:nucleoside metabolic process"/>
    <property type="evidence" value="ECO:0007669"/>
    <property type="project" value="InterPro"/>
</dbReference>
<dbReference type="GO" id="GO:0003824">
    <property type="term" value="F:catalytic activity"/>
    <property type="evidence" value="ECO:0007669"/>
    <property type="project" value="InterPro"/>
</dbReference>
<keyword evidence="4" id="KW-1185">Reference proteome</keyword>
<dbReference type="PANTHER" id="PTHR46082">
    <property type="entry name" value="ATP/GTP-BINDING PROTEIN-RELATED"/>
    <property type="match status" value="1"/>
</dbReference>
<dbReference type="SUPFAM" id="SSF53167">
    <property type="entry name" value="Purine and uridine phosphorylases"/>
    <property type="match status" value="1"/>
</dbReference>
<sequence length="587" mass="65643">MAAESKRRDIFKPAFATVEDTSAQYGRDIEDLKNLPDEFIQVNQCFLVAKDTLSYARKNATWDESSTEIVQPFATSLKTNAEKLQKIFSQVGKQMDDDSYKGSVLDCYRDTLIKLGKLYRVEVLMLSLLKDLDALFTEDLLKAEDYMKIDELRDAIETLSKVESSVPDSCFPADDGANSRFAQHIASGGTGYQSNHTGQGDQISTGGGAYTRTVNNYMMHYFPRQVESMSSETVKDTTAQGRPQGRQAFQIAIICALPLEYDAVSLLFDQFWDENESYGRALGDMNSYTTGRMGKYNVVLALLPETGTISAAAAAASFRTSYPGLELAFSVGICGGVPWNGVNEIHLGDVIISKSAVQYDLGKQYPTAFVTRDTTENRLGRPNKNIRNLIASFETEFVRERLQKSASLHLKTLQDAAARKRRRYSYRYPGVTNDNLFSATYRHKHRRAQPCSFCDSGEDDFCKDAARSSCAELGCDETQLVKRTHLEWRKDSGPNEEQYLEIFIGRMASGSQLMKSGEHRDKIAQQYDVIAFEMEGAGLWDEVPCIIIKGVSDYADSHNNDIWRPYATAAAVAVMKAALGRYTMTDR</sequence>
<feature type="domain" description="NACHT-NTPase and P-loop NTPases N-terminal" evidence="2">
    <location>
        <begin position="20"/>
        <end position="135"/>
    </location>
</feature>
<proteinExistence type="predicted"/>
<dbReference type="InterPro" id="IPR031352">
    <property type="entry name" value="SesA"/>
</dbReference>
<protein>
    <recommendedName>
        <fullName evidence="5">Nucleoside phosphorylase domain-containing protein</fullName>
    </recommendedName>
</protein>
<evidence type="ECO:0000313" key="4">
    <source>
        <dbReference type="Proteomes" id="UP000826661"/>
    </source>
</evidence>
<dbReference type="Proteomes" id="UP000826661">
    <property type="component" value="Chromosome VI"/>
</dbReference>
<gene>
    <name evidence="3" type="ORF">H0G86_010591</name>
</gene>
<evidence type="ECO:0000259" key="2">
    <source>
        <dbReference type="Pfam" id="PF17107"/>
    </source>
</evidence>
<dbReference type="AlphaFoldDB" id="A0A8G0LQ28"/>
<dbReference type="PANTHER" id="PTHR46082:SF6">
    <property type="entry name" value="AAA+ ATPASE DOMAIN-CONTAINING PROTEIN-RELATED"/>
    <property type="match status" value="1"/>
</dbReference>